<accession>S7MQJ5</accession>
<gene>
    <name evidence="2" type="ORF">D623_10030847</name>
</gene>
<name>S7MQJ5_MYOBR</name>
<reference evidence="2 3" key="1">
    <citation type="journal article" date="2013" name="Nat. Commun.">
        <title>Genome analysis reveals insights into physiology and longevity of the Brandt's bat Myotis brandtii.</title>
        <authorList>
            <person name="Seim I."/>
            <person name="Fang X."/>
            <person name="Xiong Z."/>
            <person name="Lobanov A.V."/>
            <person name="Huang Z."/>
            <person name="Ma S."/>
            <person name="Feng Y."/>
            <person name="Turanov A.A."/>
            <person name="Zhu Y."/>
            <person name="Lenz T.L."/>
            <person name="Gerashchenko M.V."/>
            <person name="Fan D."/>
            <person name="Hee Yim S."/>
            <person name="Yao X."/>
            <person name="Jordan D."/>
            <person name="Xiong Y."/>
            <person name="Ma Y."/>
            <person name="Lyapunov A.N."/>
            <person name="Chen G."/>
            <person name="Kulakova O.I."/>
            <person name="Sun Y."/>
            <person name="Lee S.G."/>
            <person name="Bronson R.T."/>
            <person name="Moskalev A.A."/>
            <person name="Sunyaev S.R."/>
            <person name="Zhang G."/>
            <person name="Krogh A."/>
            <person name="Wang J."/>
            <person name="Gladyshev V.N."/>
        </authorList>
    </citation>
    <scope>NUCLEOTIDE SEQUENCE [LARGE SCALE GENOMIC DNA]</scope>
</reference>
<feature type="region of interest" description="Disordered" evidence="1">
    <location>
        <begin position="1"/>
        <end position="22"/>
    </location>
</feature>
<dbReference type="eggNOG" id="KOG1171">
    <property type="taxonomic scope" value="Eukaryota"/>
</dbReference>
<dbReference type="Proteomes" id="UP000052978">
    <property type="component" value="Unassembled WGS sequence"/>
</dbReference>
<evidence type="ECO:0000313" key="2">
    <source>
        <dbReference type="EMBL" id="EPQ06624.1"/>
    </source>
</evidence>
<sequence length="124" mass="13290">MDEAPLLGGMSSPEEEMGPDLFGAEGRFVSENTGLKAPAVVKAEEEEFHVFKDPYLSPAGPKEPLLHAFNPPLGADFGSKVKVELLVDDHEEEILGQFPSLAELDPLEDAVLPAAPPPPPTYNV</sequence>
<evidence type="ECO:0000256" key="1">
    <source>
        <dbReference type="SAM" id="MobiDB-lite"/>
    </source>
</evidence>
<organism evidence="2 3">
    <name type="scientific">Myotis brandtii</name>
    <name type="common">Brandt's bat</name>
    <dbReference type="NCBI Taxonomy" id="109478"/>
    <lineage>
        <taxon>Eukaryota</taxon>
        <taxon>Metazoa</taxon>
        <taxon>Chordata</taxon>
        <taxon>Craniata</taxon>
        <taxon>Vertebrata</taxon>
        <taxon>Euteleostomi</taxon>
        <taxon>Mammalia</taxon>
        <taxon>Eutheria</taxon>
        <taxon>Laurasiatheria</taxon>
        <taxon>Chiroptera</taxon>
        <taxon>Yangochiroptera</taxon>
        <taxon>Vespertilionidae</taxon>
        <taxon>Myotis</taxon>
    </lineage>
</organism>
<dbReference type="AlphaFoldDB" id="S7MQJ5"/>
<keyword evidence="3" id="KW-1185">Reference proteome</keyword>
<evidence type="ECO:0000313" key="3">
    <source>
        <dbReference type="Proteomes" id="UP000052978"/>
    </source>
</evidence>
<proteinExistence type="predicted"/>
<protein>
    <submittedName>
        <fullName evidence="2">Tesmin</fullName>
    </submittedName>
</protein>
<dbReference type="EMBL" id="KE162024">
    <property type="protein sequence ID" value="EPQ06624.1"/>
    <property type="molecule type" value="Genomic_DNA"/>
</dbReference>